<proteinExistence type="predicted"/>
<feature type="transmembrane region" description="Helical" evidence="1">
    <location>
        <begin position="109"/>
        <end position="131"/>
    </location>
</feature>
<keyword evidence="1" id="KW-1133">Transmembrane helix</keyword>
<keyword evidence="1" id="KW-0472">Membrane</keyword>
<sequence>MVPLQPLLLPVLVALGVGCLALGVASFVGWVYLDARAHGRSSRSAVAWAVVALFGPMTLVYLLLVRPRAGPREYPPTRRERGTLAFALASVGAMVLGATLSPPDPLTQVLYLTAFLLVTLPVAALAVSGTVRRRLGEALR</sequence>
<gene>
    <name evidence="2" type="ORF">ACFO0N_13605</name>
</gene>
<protein>
    <recommendedName>
        <fullName evidence="4">Integral membrane protein</fullName>
    </recommendedName>
</protein>
<feature type="transmembrane region" description="Helical" evidence="1">
    <location>
        <begin position="45"/>
        <end position="64"/>
    </location>
</feature>
<dbReference type="EMBL" id="JBHSDS010000007">
    <property type="protein sequence ID" value="MFC4358980.1"/>
    <property type="molecule type" value="Genomic_DNA"/>
</dbReference>
<name>A0ABD5PDH1_9EURY</name>
<dbReference type="Proteomes" id="UP001595921">
    <property type="component" value="Unassembled WGS sequence"/>
</dbReference>
<keyword evidence="3" id="KW-1185">Reference proteome</keyword>
<accession>A0ABD5PDH1</accession>
<organism evidence="2 3">
    <name type="scientific">Halobium salinum</name>
    <dbReference type="NCBI Taxonomy" id="1364940"/>
    <lineage>
        <taxon>Archaea</taxon>
        <taxon>Methanobacteriati</taxon>
        <taxon>Methanobacteriota</taxon>
        <taxon>Stenosarchaea group</taxon>
        <taxon>Halobacteria</taxon>
        <taxon>Halobacteriales</taxon>
        <taxon>Haloferacaceae</taxon>
        <taxon>Halobium</taxon>
    </lineage>
</organism>
<evidence type="ECO:0000313" key="3">
    <source>
        <dbReference type="Proteomes" id="UP001595921"/>
    </source>
</evidence>
<comment type="caution">
    <text evidence="2">The sequence shown here is derived from an EMBL/GenBank/DDBJ whole genome shotgun (WGS) entry which is preliminary data.</text>
</comment>
<reference evidence="2 3" key="1">
    <citation type="journal article" date="2019" name="Int. J. Syst. Evol. Microbiol.">
        <title>The Global Catalogue of Microorganisms (GCM) 10K type strain sequencing project: providing services to taxonomists for standard genome sequencing and annotation.</title>
        <authorList>
            <consortium name="The Broad Institute Genomics Platform"/>
            <consortium name="The Broad Institute Genome Sequencing Center for Infectious Disease"/>
            <person name="Wu L."/>
            <person name="Ma J."/>
        </authorList>
    </citation>
    <scope>NUCLEOTIDE SEQUENCE [LARGE SCALE GENOMIC DNA]</scope>
    <source>
        <strain evidence="2 3">CGMCC 1.12553</strain>
    </source>
</reference>
<dbReference type="AlphaFoldDB" id="A0ABD5PDH1"/>
<evidence type="ECO:0008006" key="4">
    <source>
        <dbReference type="Google" id="ProtNLM"/>
    </source>
</evidence>
<keyword evidence="1" id="KW-0812">Transmembrane</keyword>
<feature type="transmembrane region" description="Helical" evidence="1">
    <location>
        <begin position="84"/>
        <end position="103"/>
    </location>
</feature>
<feature type="transmembrane region" description="Helical" evidence="1">
    <location>
        <begin position="7"/>
        <end position="33"/>
    </location>
</feature>
<evidence type="ECO:0000256" key="1">
    <source>
        <dbReference type="SAM" id="Phobius"/>
    </source>
</evidence>
<evidence type="ECO:0000313" key="2">
    <source>
        <dbReference type="EMBL" id="MFC4358980.1"/>
    </source>
</evidence>
<dbReference type="RefSeq" id="WP_267619967.1">
    <property type="nucleotide sequence ID" value="NZ_JAODIW010000004.1"/>
</dbReference>